<dbReference type="InterPro" id="IPR032466">
    <property type="entry name" value="Metal_Hydrolase"/>
</dbReference>
<dbReference type="InterPro" id="IPR053044">
    <property type="entry name" value="Metallo-hydrolase/TatD-type"/>
</dbReference>
<evidence type="ECO:0000313" key="1">
    <source>
        <dbReference type="EMBL" id="CAB4252640.1"/>
    </source>
</evidence>
<dbReference type="GO" id="GO:0016788">
    <property type="term" value="F:hydrolase activity, acting on ester bonds"/>
    <property type="evidence" value="ECO:0007669"/>
    <property type="project" value="InterPro"/>
</dbReference>
<name>A0A8H2ZFR9_9SACH</name>
<comment type="caution">
    <text evidence="1">The sequence shown here is derived from an EMBL/GenBank/DDBJ whole genome shotgun (WGS) entry which is preliminary data.</text>
</comment>
<protein>
    <submittedName>
        <fullName evidence="1">Uncharacterized protein</fullName>
    </submittedName>
</protein>
<keyword evidence="2" id="KW-1185">Reference proteome</keyword>
<dbReference type="OrthoDB" id="413993at2759"/>
<dbReference type="Gene3D" id="3.20.20.140">
    <property type="entry name" value="Metal-dependent hydrolases"/>
    <property type="match status" value="1"/>
</dbReference>
<proteinExistence type="predicted"/>
<evidence type="ECO:0000313" key="2">
    <source>
        <dbReference type="Proteomes" id="UP000644660"/>
    </source>
</evidence>
<dbReference type="RefSeq" id="XP_041404678.1">
    <property type="nucleotide sequence ID" value="XM_041548744.1"/>
</dbReference>
<dbReference type="SUPFAM" id="SSF51556">
    <property type="entry name" value="Metallo-dependent hydrolases"/>
    <property type="match status" value="1"/>
</dbReference>
<dbReference type="EMBL" id="CAEFZW010000002">
    <property type="protein sequence ID" value="CAB4252640.1"/>
    <property type="molecule type" value="Genomic_DNA"/>
</dbReference>
<dbReference type="Proteomes" id="UP000644660">
    <property type="component" value="Unassembled WGS sequence"/>
</dbReference>
<sequence>MLRMNEEEPVVPLVDAHCHVLTNPSKVEPEHELSNHRISRALMSNNPYDWNRLQSTQFEGNDRNLPQYKGFGIHPWYSHLFTLDHNKTLTKDEHYRQVLIFKQTDDTILSNLIQNVLPDPVYIEDYISKIDFNKVDLIGEIGLDKSFSVPSNGFYQGHDSNNIITNTRIKVSMDHQLKIFNRMLQLACVHSLNVSLHDVNCHMKLLDTCQQHLLKNPAINICLHSYTGSIDFLLTQWIKTFTEDRIFLSVSQYINFKKIEGNIDYSQVPQKCILTETDYIVDSNNITDIFLQDSLKNTLENLTNVIPLASSQDTRKLVYENFCRFMHT</sequence>
<organism evidence="1 2">
    <name type="scientific">Maudiozyma barnettii</name>
    <dbReference type="NCBI Taxonomy" id="61262"/>
    <lineage>
        <taxon>Eukaryota</taxon>
        <taxon>Fungi</taxon>
        <taxon>Dikarya</taxon>
        <taxon>Ascomycota</taxon>
        <taxon>Saccharomycotina</taxon>
        <taxon>Saccharomycetes</taxon>
        <taxon>Saccharomycetales</taxon>
        <taxon>Saccharomycetaceae</taxon>
        <taxon>Maudiozyma</taxon>
    </lineage>
</organism>
<dbReference type="Pfam" id="PF01026">
    <property type="entry name" value="TatD_DNase"/>
    <property type="match status" value="1"/>
</dbReference>
<dbReference type="PANTHER" id="PTHR47345">
    <property type="entry name" value="CUT9-INTERACTING PROTEIN SCN1"/>
    <property type="match status" value="1"/>
</dbReference>
<dbReference type="PANTHER" id="PTHR47345:SF1">
    <property type="entry name" value="CUT9-INTERACTING PROTEIN SCN1"/>
    <property type="match status" value="1"/>
</dbReference>
<dbReference type="GeneID" id="64855773"/>
<dbReference type="InterPro" id="IPR001130">
    <property type="entry name" value="TatD-like"/>
</dbReference>
<reference evidence="1 2" key="1">
    <citation type="submission" date="2020-05" db="EMBL/GenBank/DDBJ databases">
        <authorList>
            <person name="Casaregola S."/>
            <person name="Devillers H."/>
            <person name="Grondin C."/>
        </authorList>
    </citation>
    <scope>NUCLEOTIDE SEQUENCE [LARGE SCALE GENOMIC DNA]</scope>
    <source>
        <strain evidence="1 2">CLIB 1767</strain>
    </source>
</reference>
<dbReference type="AlphaFoldDB" id="A0A8H2ZFR9"/>
<gene>
    <name evidence="1" type="ORF">KABA2_02S00990</name>
</gene>
<accession>A0A8H2ZFR9</accession>